<dbReference type="EMBL" id="FQYI01000009">
    <property type="protein sequence ID" value="SHJ08961.1"/>
    <property type="molecule type" value="Genomic_DNA"/>
</dbReference>
<evidence type="ECO:0000313" key="1">
    <source>
        <dbReference type="EMBL" id="SHJ08961.1"/>
    </source>
</evidence>
<evidence type="ECO:0000313" key="2">
    <source>
        <dbReference type="Proteomes" id="UP000184335"/>
    </source>
</evidence>
<dbReference type="Proteomes" id="UP000184335">
    <property type="component" value="Unassembled WGS sequence"/>
</dbReference>
<keyword evidence="2" id="KW-1185">Reference proteome</keyword>
<gene>
    <name evidence="1" type="ORF">SAMN05443429_1092</name>
</gene>
<dbReference type="AlphaFoldDB" id="A0A1M6GGF4"/>
<organism evidence="1 2">
    <name type="scientific">Cruoricaptor ignavus</name>
    <dbReference type="NCBI Taxonomy" id="1118202"/>
    <lineage>
        <taxon>Bacteria</taxon>
        <taxon>Pseudomonadati</taxon>
        <taxon>Bacteroidota</taxon>
        <taxon>Flavobacteriia</taxon>
        <taxon>Flavobacteriales</taxon>
        <taxon>Weeksellaceae</taxon>
        <taxon>Cruoricaptor</taxon>
    </lineage>
</organism>
<reference evidence="1 2" key="1">
    <citation type="submission" date="2016-11" db="EMBL/GenBank/DDBJ databases">
        <authorList>
            <person name="Jaros S."/>
            <person name="Januszkiewicz K."/>
            <person name="Wedrychowicz H."/>
        </authorList>
    </citation>
    <scope>NUCLEOTIDE SEQUENCE [LARGE SCALE GENOMIC DNA]</scope>
    <source>
        <strain evidence="1 2">DSM 25479</strain>
    </source>
</reference>
<proteinExistence type="predicted"/>
<protein>
    <submittedName>
        <fullName evidence="1">Uncharacterized protein</fullName>
    </submittedName>
</protein>
<accession>A0A1M6GGF4</accession>
<sequence length="37" mass="4571">MHYGLIYNVDTIYCLYTEKNISPHKFKKWHPNLKLMM</sequence>
<name>A0A1M6GGF4_9FLAO</name>